<protein>
    <recommendedName>
        <fullName evidence="3">Nucleotidase</fullName>
        <ecNumber evidence="3">3.1.3.-</ecNumber>
    </recommendedName>
</protein>
<evidence type="ECO:0000256" key="2">
    <source>
        <dbReference type="ARBA" id="ARBA00022801"/>
    </source>
</evidence>
<proteinExistence type="inferred from homology"/>
<gene>
    <name evidence="4" type="ORF">GW534_10500</name>
</gene>
<dbReference type="InterPro" id="IPR009206">
    <property type="entry name" value="Nucleotidase_putative"/>
</dbReference>
<accession>A0ABX0A9M7</accession>
<dbReference type="InterPro" id="IPR023214">
    <property type="entry name" value="HAD_sf"/>
</dbReference>
<comment type="caution">
    <text evidence="4">The sequence shown here is derived from an EMBL/GenBank/DDBJ whole genome shotgun (WGS) entry which is preliminary data.</text>
</comment>
<dbReference type="InterPro" id="IPR052419">
    <property type="entry name" value="5_3-deoxyribonucleotidase-like"/>
</dbReference>
<evidence type="ECO:0000256" key="1">
    <source>
        <dbReference type="ARBA" id="ARBA00009589"/>
    </source>
</evidence>
<evidence type="ECO:0000256" key="3">
    <source>
        <dbReference type="PIRNR" id="PIRNR021362"/>
    </source>
</evidence>
<dbReference type="SUPFAM" id="SSF56784">
    <property type="entry name" value="HAD-like"/>
    <property type="match status" value="1"/>
</dbReference>
<dbReference type="Pfam" id="PF06941">
    <property type="entry name" value="NT5C"/>
    <property type="match status" value="1"/>
</dbReference>
<evidence type="ECO:0000313" key="4">
    <source>
        <dbReference type="EMBL" id="NCU18145.1"/>
    </source>
</evidence>
<dbReference type="InterPro" id="IPR036412">
    <property type="entry name" value="HAD-like_sf"/>
</dbReference>
<sequence>MRFGFDIDDTLINVREQAFHIYNKKLNKQVPIEELYKIERLEIHEPFGMNDDEGGQMWRSTEEEIYFSDVQPFPGALEFLQRLVEKGHKIFYITARSKRHGDRTKQWLRDKGFPVEDDHFFWGMKDEEKINFIKKLKLDYYFDDSPYVLKTLLEESVQVFIKDQTYNRAINLPRFESWHDFYLGEDGKLYLSEKQTKS</sequence>
<dbReference type="EMBL" id="JAACYS010000047">
    <property type="protein sequence ID" value="NCU18145.1"/>
    <property type="molecule type" value="Genomic_DNA"/>
</dbReference>
<dbReference type="RefSeq" id="WP_161920974.1">
    <property type="nucleotide sequence ID" value="NZ_JAACYS010000047.1"/>
</dbReference>
<dbReference type="Gene3D" id="3.40.50.1000">
    <property type="entry name" value="HAD superfamily/HAD-like"/>
    <property type="match status" value="1"/>
</dbReference>
<dbReference type="Proteomes" id="UP000743899">
    <property type="component" value="Unassembled WGS sequence"/>
</dbReference>
<evidence type="ECO:0000313" key="5">
    <source>
        <dbReference type="Proteomes" id="UP000743899"/>
    </source>
</evidence>
<dbReference type="PANTHER" id="PTHR35134">
    <property type="entry name" value="NUCLEOTIDASE YQFW-RELATED"/>
    <property type="match status" value="1"/>
</dbReference>
<dbReference type="InterPro" id="IPR010708">
    <property type="entry name" value="5'(3')-deoxyribonucleotidase"/>
</dbReference>
<dbReference type="EC" id="3.1.3.-" evidence="3"/>
<name>A0ABX0A9M7_9BACI</name>
<comment type="similarity">
    <text evidence="1 3">Belongs to the 5'(3')-deoxyribonucleotidase family.</text>
</comment>
<keyword evidence="5" id="KW-1185">Reference proteome</keyword>
<keyword evidence="2 3" id="KW-0378">Hydrolase</keyword>
<dbReference type="PANTHER" id="PTHR35134:SF2">
    <property type="entry name" value="NUCLEOTIDASE YQFW-RELATED"/>
    <property type="match status" value="1"/>
</dbReference>
<organism evidence="4 5">
    <name type="scientific">Pallidibacillus pasinlerensis</name>
    <dbReference type="NCBI Taxonomy" id="2703818"/>
    <lineage>
        <taxon>Bacteria</taxon>
        <taxon>Bacillati</taxon>
        <taxon>Bacillota</taxon>
        <taxon>Bacilli</taxon>
        <taxon>Bacillales</taxon>
        <taxon>Bacillaceae</taxon>
        <taxon>Pallidibacillus</taxon>
    </lineage>
</organism>
<reference evidence="4 5" key="1">
    <citation type="submission" date="2020-01" db="EMBL/GenBank/DDBJ databases">
        <title>A novel Bacillus sp. from Pasinler.</title>
        <authorList>
            <person name="Adiguzel A."/>
            <person name="Ay H."/>
            <person name="Baltaci M.O."/>
        </authorList>
    </citation>
    <scope>NUCLEOTIDE SEQUENCE [LARGE SCALE GENOMIC DNA]</scope>
    <source>
        <strain evidence="4 5">P1</strain>
    </source>
</reference>
<dbReference type="PIRSF" id="PIRSF021362">
    <property type="entry name" value="UCP021362_HAD"/>
    <property type="match status" value="1"/>
</dbReference>